<protein>
    <submittedName>
        <fullName evidence="2">Beta-lactamase</fullName>
    </submittedName>
</protein>
<dbReference type="Gene3D" id="3.40.710.10">
    <property type="entry name" value="DD-peptidase/beta-lactamase superfamily"/>
    <property type="match status" value="1"/>
</dbReference>
<dbReference type="InterPro" id="IPR012338">
    <property type="entry name" value="Beta-lactam/transpept-like"/>
</dbReference>
<dbReference type="PATRIC" id="fig|1280951.3.peg.3537"/>
<organism evidence="2 3">
    <name type="scientific">Hyphomonas hirschiana VP5</name>
    <dbReference type="NCBI Taxonomy" id="1280951"/>
    <lineage>
        <taxon>Bacteria</taxon>
        <taxon>Pseudomonadati</taxon>
        <taxon>Pseudomonadota</taxon>
        <taxon>Alphaproteobacteria</taxon>
        <taxon>Hyphomonadales</taxon>
        <taxon>Hyphomonadaceae</taxon>
        <taxon>Hyphomonas</taxon>
    </lineage>
</organism>
<dbReference type="PANTHER" id="PTHR43283:SF3">
    <property type="entry name" value="BETA-LACTAMASE FAMILY PROTEIN (AFU_ORTHOLOGUE AFUA_5G07500)"/>
    <property type="match status" value="1"/>
</dbReference>
<sequence>MFEHDMADPGEVGMNAERLAAIPEFFQKNYLDSGKLPCMATLISRGGEVAHESYIGATEMGGSRPIGPETIFRIYSMTKPVTSLAIMMLFEEGKLRLEHPVSRYIPEYKNVKVWDGGTRDAPKLKDPDREMTILDLMTHTSGLTYGFLMQDDTDAIYRREKVGTPKQTLQEMARQMAGLPLAFSPGTEWRYSHSIDVLGAIVEVITGQELDAFFRERIFGPLQMNDTDFWVAEDKIDRLMACYQKDAQTGETTLADPAGAASRLYAKRPVQLNAGGGLASTVRDYHRFALMLLRGGTLDGARIISPKTWEFMRQNHLPGGQTMRGMGRSAFTEVMSEGVGFGLGGSVVTDIVETRQPGSDGTFSWGGLASTFFWIDPEEELIAVQATQLMPSSTYPMRMQLQQLVYAAIDW</sequence>
<dbReference type="Pfam" id="PF00144">
    <property type="entry name" value="Beta-lactamase"/>
    <property type="match status" value="1"/>
</dbReference>
<dbReference type="InterPro" id="IPR001466">
    <property type="entry name" value="Beta-lactam-related"/>
</dbReference>
<dbReference type="PANTHER" id="PTHR43283">
    <property type="entry name" value="BETA-LACTAMASE-RELATED"/>
    <property type="match status" value="1"/>
</dbReference>
<dbReference type="EMBL" id="ARYI01000027">
    <property type="protein sequence ID" value="KCZ83855.1"/>
    <property type="molecule type" value="Genomic_DNA"/>
</dbReference>
<dbReference type="AlphaFoldDB" id="A0A059F680"/>
<comment type="caution">
    <text evidence="2">The sequence shown here is derived from an EMBL/GenBank/DDBJ whole genome shotgun (WGS) entry which is preliminary data.</text>
</comment>
<evidence type="ECO:0000259" key="1">
    <source>
        <dbReference type="Pfam" id="PF00144"/>
    </source>
</evidence>
<proteinExistence type="predicted"/>
<accession>A0A059F680</accession>
<dbReference type="SUPFAM" id="SSF56601">
    <property type="entry name" value="beta-lactamase/transpeptidase-like"/>
    <property type="match status" value="1"/>
</dbReference>
<reference evidence="2 3" key="1">
    <citation type="submission" date="2013-04" db="EMBL/GenBank/DDBJ databases">
        <title>Hyphomonas hirschiana VP5 Genome Sequencing.</title>
        <authorList>
            <person name="Lai Q."/>
            <person name="Shao Z."/>
        </authorList>
    </citation>
    <scope>NUCLEOTIDE SEQUENCE [LARGE SCALE GENOMIC DNA]</scope>
    <source>
        <strain evidence="2 3">VP5</strain>
    </source>
</reference>
<name>A0A059F680_9PROT</name>
<dbReference type="Proteomes" id="UP000025061">
    <property type="component" value="Unassembled WGS sequence"/>
</dbReference>
<evidence type="ECO:0000313" key="3">
    <source>
        <dbReference type="Proteomes" id="UP000025061"/>
    </source>
</evidence>
<keyword evidence="3" id="KW-1185">Reference proteome</keyword>
<feature type="domain" description="Beta-lactamase-related" evidence="1">
    <location>
        <begin position="29"/>
        <end position="392"/>
    </location>
</feature>
<dbReference type="RefSeq" id="WP_198022942.1">
    <property type="nucleotide sequence ID" value="NZ_ARYI01000027.1"/>
</dbReference>
<evidence type="ECO:0000313" key="2">
    <source>
        <dbReference type="EMBL" id="KCZ83855.1"/>
    </source>
</evidence>
<dbReference type="InterPro" id="IPR050789">
    <property type="entry name" value="Diverse_Enzym_Activities"/>
</dbReference>
<gene>
    <name evidence="2" type="ORF">HHI_17573</name>
</gene>